<dbReference type="InterPro" id="IPR052384">
    <property type="entry name" value="TMTC_O-mannosyltransferase"/>
</dbReference>
<evidence type="ECO:0000313" key="2">
    <source>
        <dbReference type="Proteomes" id="UP000037510"/>
    </source>
</evidence>
<comment type="caution">
    <text evidence="1">The sequence shown here is derived from an EMBL/GenBank/DDBJ whole genome shotgun (WGS) entry which is preliminary data.</text>
</comment>
<dbReference type="GO" id="GO:0000030">
    <property type="term" value="F:mannosyltransferase activity"/>
    <property type="evidence" value="ECO:0007669"/>
    <property type="project" value="TreeGrafter"/>
</dbReference>
<dbReference type="GO" id="GO:0005789">
    <property type="term" value="C:endoplasmic reticulum membrane"/>
    <property type="evidence" value="ECO:0007669"/>
    <property type="project" value="TreeGrafter"/>
</dbReference>
<dbReference type="GO" id="GO:0035269">
    <property type="term" value="P:protein O-linked glycosylation via mannose"/>
    <property type="evidence" value="ECO:0007669"/>
    <property type="project" value="TreeGrafter"/>
</dbReference>
<dbReference type="PANTHER" id="PTHR44216">
    <property type="entry name" value="PROTEIN O-MANNOSYL-TRANSFERASE TMTC2"/>
    <property type="match status" value="1"/>
</dbReference>
<dbReference type="STRING" id="104452.A0A0L7KWX4"/>
<proteinExistence type="predicted"/>
<dbReference type="AlphaFoldDB" id="A0A0L7KWX4"/>
<keyword evidence="2" id="KW-1185">Reference proteome</keyword>
<accession>A0A0L7KWX4</accession>
<reference evidence="1 2" key="1">
    <citation type="journal article" date="2015" name="Genome Biol. Evol.">
        <title>The genome of winter moth (Operophtera brumata) provides a genomic perspective on sexual dimorphism and phenology.</title>
        <authorList>
            <person name="Derks M.F."/>
            <person name="Smit S."/>
            <person name="Salis L."/>
            <person name="Schijlen E."/>
            <person name="Bossers A."/>
            <person name="Mateman C."/>
            <person name="Pijl A.S."/>
            <person name="de Ridder D."/>
            <person name="Groenen M.A."/>
            <person name="Visser M.E."/>
            <person name="Megens H.J."/>
        </authorList>
    </citation>
    <scope>NUCLEOTIDE SEQUENCE [LARGE SCALE GENOMIC DNA]</scope>
    <source>
        <strain evidence="1">WM2013NL</strain>
        <tissue evidence="1">Head and thorax</tissue>
    </source>
</reference>
<name>A0A0L7KWX4_OPEBR</name>
<dbReference type="PANTHER" id="PTHR44216:SF3">
    <property type="entry name" value="PROTEIN O-MANNOSYL-TRANSFERASE TMTC2"/>
    <property type="match status" value="1"/>
</dbReference>
<sequence>MMERVRRAILSNPDVIGHTPIKALFENDFWGTPLSDAGSHGSYRPLCVATYRLNYAFSGFKPWSYHFLNIMFHCTATALVVTTAKRLLPAYCMRVGTAVAGLTFAAHPIHTEAVAGVVGRADLAACNLFLLSFLLYSEHMRLREARLRKQCRQIVKDNPVRRQITSDTTFRLSCHGLVQQIMMNFRRLLKASRAGPLKFFDACEAKSGPIRPSKCQYSDSASDTGEVLQWLTLAGTLLFAAAATLCKEPAIMVLPLCIFYDFLKGTRREDPYSKFSANNIIDNI</sequence>
<organism evidence="1 2">
    <name type="scientific">Operophtera brumata</name>
    <name type="common">Winter moth</name>
    <name type="synonym">Phalaena brumata</name>
    <dbReference type="NCBI Taxonomy" id="104452"/>
    <lineage>
        <taxon>Eukaryota</taxon>
        <taxon>Metazoa</taxon>
        <taxon>Ecdysozoa</taxon>
        <taxon>Arthropoda</taxon>
        <taxon>Hexapoda</taxon>
        <taxon>Insecta</taxon>
        <taxon>Pterygota</taxon>
        <taxon>Neoptera</taxon>
        <taxon>Endopterygota</taxon>
        <taxon>Lepidoptera</taxon>
        <taxon>Glossata</taxon>
        <taxon>Ditrysia</taxon>
        <taxon>Geometroidea</taxon>
        <taxon>Geometridae</taxon>
        <taxon>Larentiinae</taxon>
        <taxon>Operophtera</taxon>
    </lineage>
</organism>
<dbReference type="Proteomes" id="UP000037510">
    <property type="component" value="Unassembled WGS sequence"/>
</dbReference>
<evidence type="ECO:0008006" key="3">
    <source>
        <dbReference type="Google" id="ProtNLM"/>
    </source>
</evidence>
<protein>
    <recommendedName>
        <fullName evidence="3">Transmembrane and TPR repeat-containing protein</fullName>
    </recommendedName>
</protein>
<dbReference type="EMBL" id="JTDY01004895">
    <property type="protein sequence ID" value="KOB67625.1"/>
    <property type="molecule type" value="Genomic_DNA"/>
</dbReference>
<gene>
    <name evidence="1" type="ORF">OBRU01_19639</name>
</gene>
<evidence type="ECO:0000313" key="1">
    <source>
        <dbReference type="EMBL" id="KOB67625.1"/>
    </source>
</evidence>